<protein>
    <submittedName>
        <fullName evidence="1">Tetratricopeptide repeat protein</fullName>
    </submittedName>
</protein>
<organism evidence="1 2">
    <name type="scientific">Deinococcus rufus</name>
    <dbReference type="NCBI Taxonomy" id="2136097"/>
    <lineage>
        <taxon>Bacteria</taxon>
        <taxon>Thermotogati</taxon>
        <taxon>Deinococcota</taxon>
        <taxon>Deinococci</taxon>
        <taxon>Deinococcales</taxon>
        <taxon>Deinococcaceae</taxon>
        <taxon>Deinococcus</taxon>
    </lineage>
</organism>
<accession>A0ABV7Z705</accession>
<sequence length="211" mass="23506">MDGMQRGWNLIAQDDYAAAEQSFRAVLADPETINTQRYEARFGLGYCLAHTGNVDDARDIYTQLRHEARAGASALPEHVVLHQIGMVERLAGDWEAAARCFQEERTMIEGLGNDPLAVAINAYELGFVALHLGHTEESKTHFEESLESAWRTTDSITLGCAHRGLGDWHAKYGERSEALRHWAAAERAFTSAGADSAVQDIQERWTRHAEP</sequence>
<comment type="caution">
    <text evidence="1">The sequence shown here is derived from an EMBL/GenBank/DDBJ whole genome shotgun (WGS) entry which is preliminary data.</text>
</comment>
<dbReference type="Proteomes" id="UP001595803">
    <property type="component" value="Unassembled WGS sequence"/>
</dbReference>
<dbReference type="Gene3D" id="1.25.40.10">
    <property type="entry name" value="Tetratricopeptide repeat domain"/>
    <property type="match status" value="1"/>
</dbReference>
<name>A0ABV7Z705_9DEIO</name>
<proteinExistence type="predicted"/>
<evidence type="ECO:0000313" key="2">
    <source>
        <dbReference type="Proteomes" id="UP001595803"/>
    </source>
</evidence>
<dbReference type="InterPro" id="IPR011990">
    <property type="entry name" value="TPR-like_helical_dom_sf"/>
</dbReference>
<dbReference type="Pfam" id="PF13432">
    <property type="entry name" value="TPR_16"/>
    <property type="match status" value="1"/>
</dbReference>
<dbReference type="RefSeq" id="WP_322472790.1">
    <property type="nucleotide sequence ID" value="NZ_JBHRZG010000003.1"/>
</dbReference>
<dbReference type="EMBL" id="JBHRZG010000003">
    <property type="protein sequence ID" value="MFC3831894.1"/>
    <property type="molecule type" value="Genomic_DNA"/>
</dbReference>
<gene>
    <name evidence="1" type="ORF">ACFOSB_03325</name>
</gene>
<evidence type="ECO:0000313" key="1">
    <source>
        <dbReference type="EMBL" id="MFC3831894.1"/>
    </source>
</evidence>
<reference evidence="2" key="1">
    <citation type="journal article" date="2019" name="Int. J. Syst. Evol. Microbiol.">
        <title>The Global Catalogue of Microorganisms (GCM) 10K type strain sequencing project: providing services to taxonomists for standard genome sequencing and annotation.</title>
        <authorList>
            <consortium name="The Broad Institute Genomics Platform"/>
            <consortium name="The Broad Institute Genome Sequencing Center for Infectious Disease"/>
            <person name="Wu L."/>
            <person name="Ma J."/>
        </authorList>
    </citation>
    <scope>NUCLEOTIDE SEQUENCE [LARGE SCALE GENOMIC DNA]</scope>
    <source>
        <strain evidence="2">CCTCC AB 2017081</strain>
    </source>
</reference>
<dbReference type="SUPFAM" id="SSF48452">
    <property type="entry name" value="TPR-like"/>
    <property type="match status" value="2"/>
</dbReference>
<dbReference type="Pfam" id="PF13424">
    <property type="entry name" value="TPR_12"/>
    <property type="match status" value="1"/>
</dbReference>
<keyword evidence="2" id="KW-1185">Reference proteome</keyword>